<comment type="caution">
    <text evidence="1">The sequence shown here is derived from an EMBL/GenBank/DDBJ whole genome shotgun (WGS) entry which is preliminary data.</text>
</comment>
<evidence type="ECO:0000313" key="1">
    <source>
        <dbReference type="EMBL" id="KAJ8963652.1"/>
    </source>
</evidence>
<reference evidence="1" key="1">
    <citation type="journal article" date="2023" name="Insect Mol. Biol.">
        <title>Genome sequencing provides insights into the evolution of gene families encoding plant cell wall-degrading enzymes in longhorned beetles.</title>
        <authorList>
            <person name="Shin N.R."/>
            <person name="Okamura Y."/>
            <person name="Kirsch R."/>
            <person name="Pauchet Y."/>
        </authorList>
    </citation>
    <scope>NUCLEOTIDE SEQUENCE</scope>
    <source>
        <strain evidence="1">RBIC_L_NR</strain>
    </source>
</reference>
<name>A0AAV8ZJQ6_9CUCU</name>
<dbReference type="Proteomes" id="UP001162156">
    <property type="component" value="Unassembled WGS sequence"/>
</dbReference>
<accession>A0AAV8ZJQ6</accession>
<organism evidence="1 2">
    <name type="scientific">Rhamnusium bicolor</name>
    <dbReference type="NCBI Taxonomy" id="1586634"/>
    <lineage>
        <taxon>Eukaryota</taxon>
        <taxon>Metazoa</taxon>
        <taxon>Ecdysozoa</taxon>
        <taxon>Arthropoda</taxon>
        <taxon>Hexapoda</taxon>
        <taxon>Insecta</taxon>
        <taxon>Pterygota</taxon>
        <taxon>Neoptera</taxon>
        <taxon>Endopterygota</taxon>
        <taxon>Coleoptera</taxon>
        <taxon>Polyphaga</taxon>
        <taxon>Cucujiformia</taxon>
        <taxon>Chrysomeloidea</taxon>
        <taxon>Cerambycidae</taxon>
        <taxon>Lepturinae</taxon>
        <taxon>Rhagiini</taxon>
        <taxon>Rhamnusium</taxon>
    </lineage>
</organism>
<dbReference type="EMBL" id="JANEYF010001521">
    <property type="protein sequence ID" value="KAJ8963652.1"/>
    <property type="molecule type" value="Genomic_DNA"/>
</dbReference>
<dbReference type="AlphaFoldDB" id="A0AAV8ZJQ6"/>
<keyword evidence="2" id="KW-1185">Reference proteome</keyword>
<sequence length="87" mass="10274">MLYLTNCSENDIPKLEQAKVWLYIKIFNEDFNLSFHLPYSDTCDDCDHLMIQEKNCGSVEERGEITKQKAIHLDEANLRHSIKREDK</sequence>
<gene>
    <name evidence="1" type="ORF">NQ314_005479</name>
</gene>
<evidence type="ECO:0000313" key="2">
    <source>
        <dbReference type="Proteomes" id="UP001162156"/>
    </source>
</evidence>
<protein>
    <submittedName>
        <fullName evidence="1">Uncharacterized protein</fullName>
    </submittedName>
</protein>
<proteinExistence type="predicted"/>